<comment type="caution">
    <text evidence="2">The sequence shown here is derived from an EMBL/GenBank/DDBJ whole genome shotgun (WGS) entry which is preliminary data.</text>
</comment>
<protein>
    <submittedName>
        <fullName evidence="2">Signal protein</fullName>
    </submittedName>
</protein>
<dbReference type="EMBL" id="SDMK01000004">
    <property type="protein sequence ID" value="RXS93704.1"/>
    <property type="molecule type" value="Genomic_DNA"/>
</dbReference>
<evidence type="ECO:0000313" key="2">
    <source>
        <dbReference type="EMBL" id="RXS93704.1"/>
    </source>
</evidence>
<keyword evidence="3" id="KW-1185">Reference proteome</keyword>
<feature type="chain" id="PRO_5020389009" evidence="1">
    <location>
        <begin position="30"/>
        <end position="111"/>
    </location>
</feature>
<dbReference type="AlphaFoldDB" id="A0A4V1NUW8"/>
<evidence type="ECO:0000313" key="3">
    <source>
        <dbReference type="Proteomes" id="UP000290253"/>
    </source>
</evidence>
<dbReference type="RefSeq" id="WP_129209474.1">
    <property type="nucleotide sequence ID" value="NZ_BMGU01000002.1"/>
</dbReference>
<dbReference type="Proteomes" id="UP000290253">
    <property type="component" value="Unassembled WGS sequence"/>
</dbReference>
<evidence type="ECO:0000256" key="1">
    <source>
        <dbReference type="SAM" id="SignalP"/>
    </source>
</evidence>
<organism evidence="2 3">
    <name type="scientific">Silvibacterium dinghuense</name>
    <dbReference type="NCBI Taxonomy" id="1560006"/>
    <lineage>
        <taxon>Bacteria</taxon>
        <taxon>Pseudomonadati</taxon>
        <taxon>Acidobacteriota</taxon>
        <taxon>Terriglobia</taxon>
        <taxon>Terriglobales</taxon>
        <taxon>Acidobacteriaceae</taxon>
        <taxon>Silvibacterium</taxon>
    </lineage>
</organism>
<reference evidence="2 3" key="1">
    <citation type="journal article" date="2016" name="Int. J. Syst. Evol. Microbiol.">
        <title>Acidipila dinghuensis sp. nov., an acidobacterium isolated from forest soil.</title>
        <authorList>
            <person name="Jiang Y.W."/>
            <person name="Wang J."/>
            <person name="Chen M.H."/>
            <person name="Lv Y.Y."/>
            <person name="Qiu L.H."/>
        </authorList>
    </citation>
    <scope>NUCLEOTIDE SEQUENCE [LARGE SCALE GENOMIC DNA]</scope>
    <source>
        <strain evidence="2 3">DHOF10</strain>
    </source>
</reference>
<feature type="signal peptide" evidence="1">
    <location>
        <begin position="1"/>
        <end position="29"/>
    </location>
</feature>
<sequence>MRTLRILALCSVVSTGMLFAQTAATPAPAASTHAAKATAAAPAPDAAAIADAKSKGLVWVNLNTKVYHQSSAKQYGATKNGKFMTEADAKAAGYRAAKDGGAKAAKPAAGK</sequence>
<gene>
    <name evidence="2" type="ORF">ESZ00_16765</name>
</gene>
<dbReference type="OrthoDB" id="8781863at2"/>
<accession>A0A4V1NUW8</accession>
<keyword evidence="1" id="KW-0732">Signal</keyword>
<proteinExistence type="predicted"/>
<name>A0A4V1NUW8_9BACT</name>